<name>A0A841JVI2_9BACT</name>
<keyword evidence="7" id="KW-1185">Reference proteome</keyword>
<evidence type="ECO:0000256" key="1">
    <source>
        <dbReference type="ARBA" id="ARBA00009437"/>
    </source>
</evidence>
<dbReference type="InterPro" id="IPR036388">
    <property type="entry name" value="WH-like_DNA-bd_sf"/>
</dbReference>
<dbReference type="EMBL" id="JACHEK010000001">
    <property type="protein sequence ID" value="MBB6142448.1"/>
    <property type="molecule type" value="Genomic_DNA"/>
</dbReference>
<sequence>MELKQLRSFIAVARALNFSQAARDLHLSQPALSAQIKALEEDIGTLLLERNRRTVRLTRAGESLLADADVLLQSAEAARVRTLKIASGEAGHLRIAFVASATAELVPAIVLAFRSRYPSVTLELKNLPTVRQVEALEAHGLDVGFVRLPLTAPALSLTPLHSEPFALAISKSHRLANAKNLSIAQFANEPFVAYGQSWAPEFYQDWTGICRNAGFTPVVVQETAEMDTALALVAAGMGVAILPEGVANRYRRVIKVKPFLREKIRSQIGIAVARDRSDTLLQNFIALARKVVKHSST</sequence>
<evidence type="ECO:0000313" key="7">
    <source>
        <dbReference type="Proteomes" id="UP000538666"/>
    </source>
</evidence>
<dbReference type="SUPFAM" id="SSF46785">
    <property type="entry name" value="Winged helix' DNA-binding domain"/>
    <property type="match status" value="1"/>
</dbReference>
<dbReference type="GO" id="GO:0032993">
    <property type="term" value="C:protein-DNA complex"/>
    <property type="evidence" value="ECO:0007669"/>
    <property type="project" value="TreeGrafter"/>
</dbReference>
<dbReference type="OrthoDB" id="9803735at2"/>
<dbReference type="InterPro" id="IPR000847">
    <property type="entry name" value="LysR_HTH_N"/>
</dbReference>
<proteinExistence type="inferred from homology"/>
<dbReference type="Gene3D" id="3.40.190.10">
    <property type="entry name" value="Periplasmic binding protein-like II"/>
    <property type="match status" value="2"/>
</dbReference>
<accession>A0A841JVI2</accession>
<dbReference type="Pfam" id="PF00126">
    <property type="entry name" value="HTH_1"/>
    <property type="match status" value="1"/>
</dbReference>
<dbReference type="Proteomes" id="UP000538666">
    <property type="component" value="Unassembled WGS sequence"/>
</dbReference>
<dbReference type="PRINTS" id="PR00039">
    <property type="entry name" value="HTHLYSR"/>
</dbReference>
<evidence type="ECO:0000256" key="4">
    <source>
        <dbReference type="ARBA" id="ARBA00023163"/>
    </source>
</evidence>
<dbReference type="PANTHER" id="PTHR30346:SF0">
    <property type="entry name" value="HCA OPERON TRANSCRIPTIONAL ACTIVATOR HCAR"/>
    <property type="match status" value="1"/>
</dbReference>
<evidence type="ECO:0000256" key="3">
    <source>
        <dbReference type="ARBA" id="ARBA00023125"/>
    </source>
</evidence>
<keyword evidence="2" id="KW-0805">Transcription regulation</keyword>
<dbReference type="GO" id="GO:0003677">
    <property type="term" value="F:DNA binding"/>
    <property type="evidence" value="ECO:0007669"/>
    <property type="project" value="UniProtKB-KW"/>
</dbReference>
<evidence type="ECO:0000256" key="2">
    <source>
        <dbReference type="ARBA" id="ARBA00023015"/>
    </source>
</evidence>
<protein>
    <submittedName>
        <fullName evidence="6">DNA-binding transcriptional LysR family regulator</fullName>
    </submittedName>
</protein>
<keyword evidence="3 6" id="KW-0238">DNA-binding</keyword>
<feature type="domain" description="HTH lysR-type" evidence="5">
    <location>
        <begin position="1"/>
        <end position="58"/>
    </location>
</feature>
<evidence type="ECO:0000259" key="5">
    <source>
        <dbReference type="PROSITE" id="PS50931"/>
    </source>
</evidence>
<dbReference type="PROSITE" id="PS50931">
    <property type="entry name" value="HTH_LYSR"/>
    <property type="match status" value="1"/>
</dbReference>
<comment type="similarity">
    <text evidence="1">Belongs to the LysR transcriptional regulatory family.</text>
</comment>
<reference evidence="6 7" key="1">
    <citation type="submission" date="2020-08" db="EMBL/GenBank/DDBJ databases">
        <title>Genomic Encyclopedia of Type Strains, Phase IV (KMG-IV): sequencing the most valuable type-strain genomes for metagenomic binning, comparative biology and taxonomic classification.</title>
        <authorList>
            <person name="Goeker M."/>
        </authorList>
    </citation>
    <scope>NUCLEOTIDE SEQUENCE [LARGE SCALE GENOMIC DNA]</scope>
    <source>
        <strain evidence="6 7">DSM 103733</strain>
    </source>
</reference>
<evidence type="ECO:0000313" key="6">
    <source>
        <dbReference type="EMBL" id="MBB6142448.1"/>
    </source>
</evidence>
<organism evidence="6 7">
    <name type="scientific">Silvibacterium bohemicum</name>
    <dbReference type="NCBI Taxonomy" id="1577686"/>
    <lineage>
        <taxon>Bacteria</taxon>
        <taxon>Pseudomonadati</taxon>
        <taxon>Acidobacteriota</taxon>
        <taxon>Terriglobia</taxon>
        <taxon>Terriglobales</taxon>
        <taxon>Acidobacteriaceae</taxon>
        <taxon>Silvibacterium</taxon>
    </lineage>
</organism>
<dbReference type="InterPro" id="IPR036390">
    <property type="entry name" value="WH_DNA-bd_sf"/>
</dbReference>
<comment type="caution">
    <text evidence="6">The sequence shown here is derived from an EMBL/GenBank/DDBJ whole genome shotgun (WGS) entry which is preliminary data.</text>
</comment>
<dbReference type="RefSeq" id="WP_050057677.1">
    <property type="nucleotide sequence ID" value="NZ_JACHEK010000001.1"/>
</dbReference>
<dbReference type="InterPro" id="IPR005119">
    <property type="entry name" value="LysR_subst-bd"/>
</dbReference>
<dbReference type="FunFam" id="1.10.10.10:FF:000001">
    <property type="entry name" value="LysR family transcriptional regulator"/>
    <property type="match status" value="1"/>
</dbReference>
<dbReference type="Pfam" id="PF03466">
    <property type="entry name" value="LysR_substrate"/>
    <property type="match status" value="1"/>
</dbReference>
<keyword evidence="4" id="KW-0804">Transcription</keyword>
<dbReference type="PANTHER" id="PTHR30346">
    <property type="entry name" value="TRANSCRIPTIONAL DUAL REGULATOR HCAR-RELATED"/>
    <property type="match status" value="1"/>
</dbReference>
<gene>
    <name evidence="6" type="ORF">HNQ77_000386</name>
</gene>
<dbReference type="SUPFAM" id="SSF53850">
    <property type="entry name" value="Periplasmic binding protein-like II"/>
    <property type="match status" value="1"/>
</dbReference>
<dbReference type="AlphaFoldDB" id="A0A841JVI2"/>
<dbReference type="Gene3D" id="1.10.10.10">
    <property type="entry name" value="Winged helix-like DNA-binding domain superfamily/Winged helix DNA-binding domain"/>
    <property type="match status" value="1"/>
</dbReference>
<dbReference type="CDD" id="cd08414">
    <property type="entry name" value="PBP2_LTTR_aromatics_like"/>
    <property type="match status" value="1"/>
</dbReference>
<dbReference type="GO" id="GO:0003700">
    <property type="term" value="F:DNA-binding transcription factor activity"/>
    <property type="evidence" value="ECO:0007669"/>
    <property type="project" value="InterPro"/>
</dbReference>